<gene>
    <name evidence="5" type="ORF">LALA0_S05e04632g</name>
</gene>
<dbReference type="AlphaFoldDB" id="A0A0C7MR41"/>
<dbReference type="STRING" id="1245769.A0A0C7MR41"/>
<evidence type="ECO:0000313" key="5">
    <source>
        <dbReference type="EMBL" id="CEP62393.1"/>
    </source>
</evidence>
<proteinExistence type="inferred from homology"/>
<dbReference type="PROSITE" id="PS00527">
    <property type="entry name" value="RIBOSOMAL_S14"/>
    <property type="match status" value="1"/>
</dbReference>
<dbReference type="InterPro" id="IPR001209">
    <property type="entry name" value="Ribosomal_uS14"/>
</dbReference>
<dbReference type="FunFam" id="1.10.287.1480:FF:000001">
    <property type="entry name" value="30S ribosomal protein S14"/>
    <property type="match status" value="1"/>
</dbReference>
<keyword evidence="2" id="KW-0689">Ribosomal protein</keyword>
<dbReference type="GO" id="GO:0003735">
    <property type="term" value="F:structural constituent of ribosome"/>
    <property type="evidence" value="ECO:0007669"/>
    <property type="project" value="EnsemblFungi"/>
</dbReference>
<dbReference type="PANTHER" id="PTHR19836:SF19">
    <property type="entry name" value="SMALL RIBOSOMAL SUBUNIT PROTEIN US14M"/>
    <property type="match status" value="1"/>
</dbReference>
<dbReference type="InterPro" id="IPR018271">
    <property type="entry name" value="Ribosomal_uS14_CS"/>
</dbReference>
<evidence type="ECO:0000256" key="2">
    <source>
        <dbReference type="ARBA" id="ARBA00022980"/>
    </source>
</evidence>
<dbReference type="Proteomes" id="UP000054304">
    <property type="component" value="Unassembled WGS sequence"/>
</dbReference>
<dbReference type="Pfam" id="PF00253">
    <property type="entry name" value="Ribosomal_S14"/>
    <property type="match status" value="1"/>
</dbReference>
<comment type="similarity">
    <text evidence="1">Belongs to the universal ribosomal protein uS14 family.</text>
</comment>
<evidence type="ECO:0000313" key="6">
    <source>
        <dbReference type="Proteomes" id="UP000054304"/>
    </source>
</evidence>
<accession>A0A0C7MR41</accession>
<organism evidence="5 6">
    <name type="scientific">Lachancea lanzarotensis</name>
    <dbReference type="NCBI Taxonomy" id="1245769"/>
    <lineage>
        <taxon>Eukaryota</taxon>
        <taxon>Fungi</taxon>
        <taxon>Dikarya</taxon>
        <taxon>Ascomycota</taxon>
        <taxon>Saccharomycotina</taxon>
        <taxon>Saccharomycetes</taxon>
        <taxon>Saccharomycetales</taxon>
        <taxon>Saccharomycetaceae</taxon>
        <taxon>Lachancea</taxon>
    </lineage>
</organism>
<dbReference type="RefSeq" id="XP_022628619.1">
    <property type="nucleotide sequence ID" value="XM_022772280.1"/>
</dbReference>
<name>A0A0C7MR41_9SACH</name>
<keyword evidence="3" id="KW-0687">Ribonucleoprotein</keyword>
<sequence length="115" mass="13329">MGNFRFPVKVKLPSTFLNARVIRDNFKRQQVAEHEVTTKALKYIARNTTLPPRARLEAQLRLSTMPNYTRMTQVRNRCVETGHARAVLSDFRLCRTQFRELARNGSLPGVKKGVW</sequence>
<evidence type="ECO:0000256" key="3">
    <source>
        <dbReference type="ARBA" id="ARBA00023274"/>
    </source>
</evidence>
<dbReference type="GO" id="GO:0005763">
    <property type="term" value="C:mitochondrial small ribosomal subunit"/>
    <property type="evidence" value="ECO:0007669"/>
    <property type="project" value="EnsemblFungi"/>
</dbReference>
<evidence type="ECO:0000256" key="1">
    <source>
        <dbReference type="ARBA" id="ARBA00009083"/>
    </source>
</evidence>
<dbReference type="EMBL" id="LN736364">
    <property type="protein sequence ID" value="CEP62393.1"/>
    <property type="molecule type" value="Genomic_DNA"/>
</dbReference>
<dbReference type="PANTHER" id="PTHR19836">
    <property type="entry name" value="30S RIBOSOMAL PROTEIN S14"/>
    <property type="match status" value="1"/>
</dbReference>
<dbReference type="GeneID" id="34685861"/>
<dbReference type="HOGENOM" id="CLU_139869_2_1_1"/>
<protein>
    <recommendedName>
        <fullName evidence="4">37S ribosomal protein MRP2, mitochondrial</fullName>
    </recommendedName>
</protein>
<evidence type="ECO:0000256" key="4">
    <source>
        <dbReference type="ARBA" id="ARBA00076896"/>
    </source>
</evidence>
<dbReference type="OrthoDB" id="413436at2759"/>
<dbReference type="GO" id="GO:0006412">
    <property type="term" value="P:translation"/>
    <property type="evidence" value="ECO:0007669"/>
    <property type="project" value="InterPro"/>
</dbReference>
<keyword evidence="6" id="KW-1185">Reference proteome</keyword>
<dbReference type="NCBIfam" id="NF006477">
    <property type="entry name" value="PRK08881.1"/>
    <property type="match status" value="1"/>
</dbReference>
<dbReference type="SUPFAM" id="SSF57716">
    <property type="entry name" value="Glucocorticoid receptor-like (DNA-binding domain)"/>
    <property type="match status" value="1"/>
</dbReference>
<dbReference type="Gene3D" id="1.10.287.1480">
    <property type="match status" value="1"/>
</dbReference>
<reference evidence="5 6" key="1">
    <citation type="submission" date="2014-12" db="EMBL/GenBank/DDBJ databases">
        <authorList>
            <person name="Neuveglise Cecile"/>
        </authorList>
    </citation>
    <scope>NUCLEOTIDE SEQUENCE [LARGE SCALE GENOMIC DNA]</scope>
    <source>
        <strain evidence="5 6">CBS 12615</strain>
    </source>
</reference>